<dbReference type="RefSeq" id="WP_171739833.1">
    <property type="nucleotide sequence ID" value="NZ_CP053435.1"/>
</dbReference>
<keyword evidence="2" id="KW-1185">Reference proteome</keyword>
<evidence type="ECO:0000313" key="2">
    <source>
        <dbReference type="Proteomes" id="UP000502756"/>
    </source>
</evidence>
<reference evidence="1 2" key="1">
    <citation type="submission" date="2020-05" db="EMBL/GenBank/DDBJ databases">
        <title>Genome sequencing of Spirosoma sp. TS118.</title>
        <authorList>
            <person name="Lee J.-H."/>
            <person name="Jeong S."/>
            <person name="Zhao L."/>
            <person name="Jung J.-H."/>
            <person name="Kim M.-K."/>
            <person name="Lim S."/>
        </authorList>
    </citation>
    <scope>NUCLEOTIDE SEQUENCE [LARGE SCALE GENOMIC DNA]</scope>
    <source>
        <strain evidence="1 2">TS118</strain>
    </source>
</reference>
<accession>A0A6M5Y6E2</accession>
<proteinExistence type="predicted"/>
<gene>
    <name evidence="1" type="ORF">HNV11_11690</name>
</gene>
<protein>
    <submittedName>
        <fullName evidence="1">Uncharacterized protein</fullName>
    </submittedName>
</protein>
<dbReference type="KEGG" id="stae:HNV11_11690"/>
<dbReference type="EMBL" id="CP053435">
    <property type="protein sequence ID" value="QJW89988.1"/>
    <property type="molecule type" value="Genomic_DNA"/>
</dbReference>
<name>A0A6M5Y6E2_9BACT</name>
<dbReference type="Proteomes" id="UP000502756">
    <property type="component" value="Chromosome"/>
</dbReference>
<organism evidence="1 2">
    <name type="scientific">Spirosoma taeanense</name>
    <dbReference type="NCBI Taxonomy" id="2735870"/>
    <lineage>
        <taxon>Bacteria</taxon>
        <taxon>Pseudomonadati</taxon>
        <taxon>Bacteroidota</taxon>
        <taxon>Cytophagia</taxon>
        <taxon>Cytophagales</taxon>
        <taxon>Cytophagaceae</taxon>
        <taxon>Spirosoma</taxon>
    </lineage>
</organism>
<dbReference type="AlphaFoldDB" id="A0A6M5Y6E2"/>
<evidence type="ECO:0000313" key="1">
    <source>
        <dbReference type="EMBL" id="QJW89988.1"/>
    </source>
</evidence>
<sequence>MNSIVTRSTVETGSRPVSLLAWQHEIESLYNIYYLIDSLLGQSLRLPAETTDRYRNLQWLLMKTVEQFLAEMDEQTELDKSQPTTMELLRKHITIMKRLNAYANMVLS</sequence>